<gene>
    <name evidence="5" type="ORF">DEACI_0531</name>
    <name evidence="4" type="ORF">DEACI_0962</name>
</gene>
<name>A0A8S0W716_9FIRM</name>
<keyword evidence="6" id="KW-1185">Reference proteome</keyword>
<dbReference type="PANTHER" id="PTHR39183:SF1">
    <property type="entry name" value="SPORE COAT PROTEIN F-LIKE PROTEIN YHCQ"/>
    <property type="match status" value="1"/>
</dbReference>
<dbReference type="Gene3D" id="1.20.1260.10">
    <property type="match status" value="1"/>
</dbReference>
<evidence type="ECO:0000313" key="4">
    <source>
        <dbReference type="EMBL" id="CAA7600309.1"/>
    </source>
</evidence>
<dbReference type="Proteomes" id="UP000836597">
    <property type="component" value="Chromosome"/>
</dbReference>
<reference evidence="4" key="2">
    <citation type="submission" date="2020-01" db="EMBL/GenBank/DDBJ databases">
        <authorList>
            <person name="Hornung B."/>
        </authorList>
    </citation>
    <scope>NUCLEOTIDE SEQUENCE</scope>
    <source>
        <strain evidence="4">PacBioINE</strain>
    </source>
</reference>
<keyword evidence="1" id="KW-0749">Sporulation</keyword>
<evidence type="ECO:0000256" key="2">
    <source>
        <dbReference type="ARBA" id="ARBA00024325"/>
    </source>
</evidence>
<keyword evidence="4" id="KW-0946">Virion</keyword>
<dbReference type="InterPro" id="IPR012347">
    <property type="entry name" value="Ferritin-like"/>
</dbReference>
<comment type="subcellular location">
    <subcellularLocation>
        <location evidence="2">Spore coat</location>
    </subcellularLocation>
</comment>
<dbReference type="RefSeq" id="WP_240984001.1">
    <property type="nucleotide sequence ID" value="NZ_CDGJ01000015.1"/>
</dbReference>
<sequence length="102" mass="11324">MGWFNELFGDEGTKFTDSDVALDMLKDSKCALGALAGAIAEAGTPELRQILKNDLTAALKMHFRLSDLCINNDWYEPNLSPAEQLKRDYTNSTHLTHQHQGG</sequence>
<dbReference type="PANTHER" id="PTHR39183">
    <property type="entry name" value="SPORE COAT PROTEIN F-LIKE PROTEIN YHCQ"/>
    <property type="match status" value="1"/>
</dbReference>
<dbReference type="GO" id="GO:0030435">
    <property type="term" value="P:sporulation resulting in formation of a cellular spore"/>
    <property type="evidence" value="ECO:0007669"/>
    <property type="project" value="UniProtKB-KW"/>
</dbReference>
<evidence type="ECO:0000256" key="1">
    <source>
        <dbReference type="ARBA" id="ARBA00022969"/>
    </source>
</evidence>
<dbReference type="AlphaFoldDB" id="A0A8S0W716"/>
<dbReference type="InterPro" id="IPR012851">
    <property type="entry name" value="Spore_coat_CotF-like"/>
</dbReference>
<proteinExistence type="inferred from homology"/>
<protein>
    <submittedName>
        <fullName evidence="5">Coat F domain</fullName>
    </submittedName>
    <submittedName>
        <fullName evidence="4">Spore coat protein CotF-like</fullName>
    </submittedName>
</protein>
<evidence type="ECO:0000313" key="5">
    <source>
        <dbReference type="EMBL" id="CEJ06085.1"/>
    </source>
</evidence>
<dbReference type="EMBL" id="CDGJ01000015">
    <property type="protein sequence ID" value="CEJ06085.1"/>
    <property type="molecule type" value="Genomic_DNA"/>
</dbReference>
<reference evidence="5" key="1">
    <citation type="submission" date="2014-11" db="EMBL/GenBank/DDBJ databases">
        <authorList>
            <person name="Hornung B.V."/>
        </authorList>
    </citation>
    <scope>NUCLEOTIDE SEQUENCE</scope>
    <source>
        <strain evidence="5">INE</strain>
    </source>
</reference>
<organism evidence="4">
    <name type="scientific">Acididesulfobacillus acetoxydans</name>
    <dbReference type="NCBI Taxonomy" id="1561005"/>
    <lineage>
        <taxon>Bacteria</taxon>
        <taxon>Bacillati</taxon>
        <taxon>Bacillota</taxon>
        <taxon>Clostridia</taxon>
        <taxon>Eubacteriales</taxon>
        <taxon>Peptococcaceae</taxon>
        <taxon>Acididesulfobacillus</taxon>
    </lineage>
</organism>
<evidence type="ECO:0000256" key="3">
    <source>
        <dbReference type="ARBA" id="ARBA00024344"/>
    </source>
</evidence>
<evidence type="ECO:0000313" key="6">
    <source>
        <dbReference type="Proteomes" id="UP001071230"/>
    </source>
</evidence>
<dbReference type="KEGG" id="aacx:DEACI_0962"/>
<comment type="similarity">
    <text evidence="3">Belongs to the CotF family.</text>
</comment>
<dbReference type="Proteomes" id="UP001071230">
    <property type="component" value="Unassembled WGS sequence"/>
</dbReference>
<dbReference type="Pfam" id="PF07875">
    <property type="entry name" value="Coat_F"/>
    <property type="match status" value="1"/>
</dbReference>
<dbReference type="EMBL" id="LR746496">
    <property type="protein sequence ID" value="CAA7600309.1"/>
    <property type="molecule type" value="Genomic_DNA"/>
</dbReference>
<keyword evidence="4" id="KW-0167">Capsid protein</keyword>
<accession>A0A8S0W716</accession>